<dbReference type="Pfam" id="PF13274">
    <property type="entry name" value="SocA_Panacea"/>
    <property type="match status" value="1"/>
</dbReference>
<name>A0AAJ5W360_9MICO</name>
<reference evidence="2" key="1">
    <citation type="submission" date="2023-03" db="EMBL/GenBank/DDBJ databases">
        <title>Andean soil-derived lignocellulolytic bacterial consortium as a source of novel taxa and putative plastic-active enzymes.</title>
        <authorList>
            <person name="Diaz-Garcia L."/>
            <person name="Chuvochina M."/>
            <person name="Feuerriegel G."/>
            <person name="Bunk B."/>
            <person name="Sproer C."/>
            <person name="Streit W.R."/>
            <person name="Rodriguez L.M."/>
            <person name="Overmann J."/>
            <person name="Jimenez D.J."/>
        </authorList>
    </citation>
    <scope>NUCLEOTIDE SEQUENCE</scope>
    <source>
        <strain evidence="2">MAG 4610</strain>
    </source>
</reference>
<evidence type="ECO:0000259" key="1">
    <source>
        <dbReference type="Pfam" id="PF13274"/>
    </source>
</evidence>
<evidence type="ECO:0000313" key="2">
    <source>
        <dbReference type="EMBL" id="WEK13891.1"/>
    </source>
</evidence>
<dbReference type="EMBL" id="CP119321">
    <property type="protein sequence ID" value="WEK13891.1"/>
    <property type="molecule type" value="Genomic_DNA"/>
</dbReference>
<proteinExistence type="predicted"/>
<evidence type="ECO:0000313" key="3">
    <source>
        <dbReference type="Proteomes" id="UP001213972"/>
    </source>
</evidence>
<sequence>MTHDSVDARQVARWFVAYSGMDDEGVMSNLKLQKLLYYAQGHYLAQTNGTPLFSNRVEAWAHGPVVPDVYHQYKDFGSSPIPADPEFDFGTFSQQLNDFLASIWITFGSRSAWKLREMTHSESPWRNAFAPDERGTEITTDSMFGYFRGLYSGAIPV</sequence>
<dbReference type="Proteomes" id="UP001213972">
    <property type="component" value="Chromosome"/>
</dbReference>
<protein>
    <submittedName>
        <fullName evidence="2">DUF4065 domain-containing protein</fullName>
    </submittedName>
</protein>
<dbReference type="InterPro" id="IPR025272">
    <property type="entry name" value="SocA_Panacea"/>
</dbReference>
<accession>A0AAJ5W360</accession>
<gene>
    <name evidence="2" type="ORF">P0Y48_01375</name>
</gene>
<feature type="domain" description="Antitoxin SocA-like Panacea" evidence="1">
    <location>
        <begin position="32"/>
        <end position="125"/>
    </location>
</feature>
<dbReference type="AlphaFoldDB" id="A0AAJ5W360"/>
<organism evidence="2 3">
    <name type="scientific">Candidatus Microbacterium phytovorans</name>
    <dbReference type="NCBI Taxonomy" id="3121374"/>
    <lineage>
        <taxon>Bacteria</taxon>
        <taxon>Bacillati</taxon>
        <taxon>Actinomycetota</taxon>
        <taxon>Actinomycetes</taxon>
        <taxon>Micrococcales</taxon>
        <taxon>Microbacteriaceae</taxon>
        <taxon>Microbacterium</taxon>
    </lineage>
</organism>